<feature type="compositionally biased region" description="Basic and acidic residues" evidence="1">
    <location>
        <begin position="88"/>
        <end position="98"/>
    </location>
</feature>
<evidence type="ECO:0000256" key="1">
    <source>
        <dbReference type="SAM" id="MobiDB-lite"/>
    </source>
</evidence>
<sequence length="98" mass="11428">MGIRSRSISSTKRTSRHVTHKHMGDSQTSRVTGGYPLWVGSMLVGQLSWYEQCPYLKSSYRDEFKHLRARFPHTSTSATSARNHWVNRPRDRFHAPIR</sequence>
<dbReference type="EMBL" id="JASCZI010271875">
    <property type="protein sequence ID" value="MED6216365.1"/>
    <property type="molecule type" value="Genomic_DNA"/>
</dbReference>
<reference evidence="2 3" key="1">
    <citation type="journal article" date="2023" name="Plants (Basel)">
        <title>Bridging the Gap: Combining Genomics and Transcriptomics Approaches to Understand Stylosanthes scabra, an Orphan Legume from the Brazilian Caatinga.</title>
        <authorList>
            <person name="Ferreira-Neto J.R.C."/>
            <person name="da Silva M.D."/>
            <person name="Binneck E."/>
            <person name="de Melo N.F."/>
            <person name="da Silva R.H."/>
            <person name="de Melo A.L.T.M."/>
            <person name="Pandolfi V."/>
            <person name="Bustamante F.O."/>
            <person name="Brasileiro-Vidal A.C."/>
            <person name="Benko-Iseppon A.M."/>
        </authorList>
    </citation>
    <scope>NUCLEOTIDE SEQUENCE [LARGE SCALE GENOMIC DNA]</scope>
    <source>
        <tissue evidence="2">Leaves</tissue>
    </source>
</reference>
<keyword evidence="3" id="KW-1185">Reference proteome</keyword>
<accession>A0ABU6Z446</accession>
<evidence type="ECO:0000313" key="3">
    <source>
        <dbReference type="Proteomes" id="UP001341840"/>
    </source>
</evidence>
<evidence type="ECO:0000313" key="2">
    <source>
        <dbReference type="EMBL" id="MED6216365.1"/>
    </source>
</evidence>
<feature type="region of interest" description="Disordered" evidence="1">
    <location>
        <begin position="78"/>
        <end position="98"/>
    </location>
</feature>
<gene>
    <name evidence="2" type="ORF">PIB30_007008</name>
</gene>
<protein>
    <submittedName>
        <fullName evidence="2">Uncharacterized protein</fullName>
    </submittedName>
</protein>
<feature type="compositionally biased region" description="Low complexity" evidence="1">
    <location>
        <begin position="1"/>
        <end position="12"/>
    </location>
</feature>
<name>A0ABU6Z446_9FABA</name>
<proteinExistence type="predicted"/>
<dbReference type="Proteomes" id="UP001341840">
    <property type="component" value="Unassembled WGS sequence"/>
</dbReference>
<comment type="caution">
    <text evidence="2">The sequence shown here is derived from an EMBL/GenBank/DDBJ whole genome shotgun (WGS) entry which is preliminary data.</text>
</comment>
<organism evidence="2 3">
    <name type="scientific">Stylosanthes scabra</name>
    <dbReference type="NCBI Taxonomy" id="79078"/>
    <lineage>
        <taxon>Eukaryota</taxon>
        <taxon>Viridiplantae</taxon>
        <taxon>Streptophyta</taxon>
        <taxon>Embryophyta</taxon>
        <taxon>Tracheophyta</taxon>
        <taxon>Spermatophyta</taxon>
        <taxon>Magnoliopsida</taxon>
        <taxon>eudicotyledons</taxon>
        <taxon>Gunneridae</taxon>
        <taxon>Pentapetalae</taxon>
        <taxon>rosids</taxon>
        <taxon>fabids</taxon>
        <taxon>Fabales</taxon>
        <taxon>Fabaceae</taxon>
        <taxon>Papilionoideae</taxon>
        <taxon>50 kb inversion clade</taxon>
        <taxon>dalbergioids sensu lato</taxon>
        <taxon>Dalbergieae</taxon>
        <taxon>Pterocarpus clade</taxon>
        <taxon>Stylosanthes</taxon>
    </lineage>
</organism>
<feature type="region of interest" description="Disordered" evidence="1">
    <location>
        <begin position="1"/>
        <end position="28"/>
    </location>
</feature>